<evidence type="ECO:0000313" key="1">
    <source>
        <dbReference type="EMBL" id="PPK38630.1"/>
    </source>
</evidence>
<accession>A0A2S6FMN6</accession>
<dbReference type="AlphaFoldDB" id="A0A2S6FMN6"/>
<keyword evidence="2" id="KW-1185">Reference proteome</keyword>
<dbReference type="Proteomes" id="UP000238541">
    <property type="component" value="Unassembled WGS sequence"/>
</dbReference>
<dbReference type="EMBL" id="NIRS01000003">
    <property type="protein sequence ID" value="PPK38630.1"/>
    <property type="molecule type" value="Genomic_DNA"/>
</dbReference>
<evidence type="ECO:0000313" key="2">
    <source>
        <dbReference type="Proteomes" id="UP000238541"/>
    </source>
</evidence>
<organism evidence="1 2">
    <name type="scientific">Pseudomonas laurylsulfatiphila</name>
    <dbReference type="NCBI Taxonomy" id="2011015"/>
    <lineage>
        <taxon>Bacteria</taxon>
        <taxon>Pseudomonadati</taxon>
        <taxon>Pseudomonadota</taxon>
        <taxon>Gammaproteobacteria</taxon>
        <taxon>Pseudomonadales</taxon>
        <taxon>Pseudomonadaceae</taxon>
        <taxon>Pseudomonas</taxon>
    </lineage>
</organism>
<gene>
    <name evidence="1" type="ORF">CD175_12560</name>
</gene>
<proteinExistence type="predicted"/>
<protein>
    <submittedName>
        <fullName evidence="1">Uncharacterized protein</fullName>
    </submittedName>
</protein>
<comment type="caution">
    <text evidence="1">The sequence shown here is derived from an EMBL/GenBank/DDBJ whole genome shotgun (WGS) entry which is preliminary data.</text>
</comment>
<sequence>MGSRQHVRRIEILQTCFVQCGSEPARDSGVSVDINVECQTAFASRFAPTGVVVYQATSGALA</sequence>
<name>A0A2S6FMN6_9PSED</name>
<reference evidence="2" key="1">
    <citation type="submission" date="2017-06" db="EMBL/GenBank/DDBJ databases">
        <authorList>
            <person name="Furmanczyk E.M."/>
        </authorList>
    </citation>
    <scope>NUCLEOTIDE SEQUENCE [LARGE SCALE GENOMIC DNA]</scope>
    <source>
        <strain evidence="2">AP3_16</strain>
    </source>
</reference>